<dbReference type="EMBL" id="FTOL01000008">
    <property type="protein sequence ID" value="SIT19871.1"/>
    <property type="molecule type" value="Genomic_DNA"/>
</dbReference>
<gene>
    <name evidence="2" type="ORF">SAMN05421786_108162</name>
</gene>
<feature type="domain" description="Multi-ubiquitin" evidence="1">
    <location>
        <begin position="88"/>
        <end position="152"/>
    </location>
</feature>
<organism evidence="2 3">
    <name type="scientific">Chryseobacterium ureilyticum</name>
    <dbReference type="NCBI Taxonomy" id="373668"/>
    <lineage>
        <taxon>Bacteria</taxon>
        <taxon>Pseudomonadati</taxon>
        <taxon>Bacteroidota</taxon>
        <taxon>Flavobacteriia</taxon>
        <taxon>Flavobacteriales</taxon>
        <taxon>Weeksellaceae</taxon>
        <taxon>Chryseobacterium group</taxon>
        <taxon>Chryseobacterium</taxon>
    </lineage>
</organism>
<keyword evidence="3" id="KW-1185">Reference proteome</keyword>
<accession>A0A1N7QAJ8</accession>
<dbReference type="STRING" id="373668.SAMN05421786_108162"/>
<feature type="domain" description="Multi-ubiquitin" evidence="1">
    <location>
        <begin position="158"/>
        <end position="231"/>
    </location>
</feature>
<feature type="domain" description="Multi-ubiquitin" evidence="1">
    <location>
        <begin position="20"/>
        <end position="85"/>
    </location>
</feature>
<dbReference type="Proteomes" id="UP000186744">
    <property type="component" value="Unassembled WGS sequence"/>
</dbReference>
<proteinExistence type="predicted"/>
<protein>
    <submittedName>
        <fullName evidence="2">Multiubiquitin</fullName>
    </submittedName>
</protein>
<evidence type="ECO:0000313" key="3">
    <source>
        <dbReference type="Proteomes" id="UP000186744"/>
    </source>
</evidence>
<dbReference type="AlphaFoldDB" id="A0A1N7QAJ8"/>
<sequence>MNSNKHEGESHSQNPKVPLTFVIEGKEYEAFDQYKTGAELKQLAGIPLDTELFLSISKPYQDELIENEKQVNLARPETEYFFVKKKLQFFINDKPFTWYKQYIRGAQIRELGNIPVEDDIFLDIKEGWQDDQILDDEVVDLARPGKEKFFSKPRPTEFTIIVNARPHIWKEAHISFEQLVVLAFGSYDNNPNKGYTVTYSRGWEPKPEGTMIKGSIVRVKNKMIFDVTATDKS</sequence>
<dbReference type="Pfam" id="PF14452">
    <property type="entry name" value="Multi_ubiq"/>
    <property type="match status" value="3"/>
</dbReference>
<reference evidence="3" key="1">
    <citation type="submission" date="2017-01" db="EMBL/GenBank/DDBJ databases">
        <authorList>
            <person name="Varghese N."/>
            <person name="Submissions S."/>
        </authorList>
    </citation>
    <scope>NUCLEOTIDE SEQUENCE [LARGE SCALE GENOMIC DNA]</scope>
    <source>
        <strain evidence="3">DSM 18017</strain>
    </source>
</reference>
<dbReference type="OrthoDB" id="7445930at2"/>
<name>A0A1N7QAJ8_9FLAO</name>
<dbReference type="InterPro" id="IPR027802">
    <property type="entry name" value="Multi-ubiquitin_dom"/>
</dbReference>
<evidence type="ECO:0000259" key="1">
    <source>
        <dbReference type="Pfam" id="PF14452"/>
    </source>
</evidence>
<dbReference type="RefSeq" id="WP_055134005.1">
    <property type="nucleotide sequence ID" value="NZ_FTOL01000008.1"/>
</dbReference>
<evidence type="ECO:0000313" key="2">
    <source>
        <dbReference type="EMBL" id="SIT19871.1"/>
    </source>
</evidence>